<reference evidence="1 2" key="1">
    <citation type="submission" date="2017-08" db="EMBL/GenBank/DDBJ databases">
        <title>Virgibacillus indicus sp. nov. and Virgibacillus profoundi sp. nov, two moderately halophilic bacteria isolated from marine sediment by using the Microfluidic Streak Plate.</title>
        <authorList>
            <person name="Xu B."/>
            <person name="Hu B."/>
            <person name="Wang J."/>
            <person name="Zhu Y."/>
            <person name="Huang L."/>
            <person name="Du W."/>
            <person name="Huang Y."/>
        </authorList>
    </citation>
    <scope>NUCLEOTIDE SEQUENCE [LARGE SCALE GENOMIC DNA]</scope>
    <source>
        <strain evidence="1 2">IO3-P2-C2</strain>
    </source>
</reference>
<dbReference type="Gene3D" id="3.20.20.150">
    <property type="entry name" value="Divalent-metal-dependent TIM barrel enzymes"/>
    <property type="match status" value="1"/>
</dbReference>
<accession>A0A265NA70</accession>
<sequence>MGKLGLQLYSVRDATGDNLLTTIRNASEMGYEGTQFAGFFDYPAKEVKAELAAAGIITAGAHVGIDQLVNNLDEVMRFHEVIDNDLIICPSLPENMRTKPDDYYRTAEILNGIGRKLKGAGFRFGYHNHAFEFEADEGKTGFDILYEQEDFTKDPMESAKENAEALRKIIG</sequence>
<dbReference type="Proteomes" id="UP000216498">
    <property type="component" value="Unassembled WGS sequence"/>
</dbReference>
<evidence type="ECO:0000313" key="1">
    <source>
        <dbReference type="EMBL" id="OZU88349.1"/>
    </source>
</evidence>
<dbReference type="SUPFAM" id="SSF51658">
    <property type="entry name" value="Xylose isomerase-like"/>
    <property type="match status" value="1"/>
</dbReference>
<proteinExistence type="predicted"/>
<dbReference type="InterPro" id="IPR036237">
    <property type="entry name" value="Xyl_isomerase-like_sf"/>
</dbReference>
<protein>
    <recommendedName>
        <fullName evidence="3">Xylose isomerase</fullName>
    </recommendedName>
</protein>
<organism evidence="1 2">
    <name type="scientific">Virgibacillus indicus</name>
    <dbReference type="NCBI Taxonomy" id="2024554"/>
    <lineage>
        <taxon>Bacteria</taxon>
        <taxon>Bacillati</taxon>
        <taxon>Bacillota</taxon>
        <taxon>Bacilli</taxon>
        <taxon>Bacillales</taxon>
        <taxon>Bacillaceae</taxon>
        <taxon>Virgibacillus</taxon>
    </lineage>
</organism>
<dbReference type="RefSeq" id="WP_094886088.1">
    <property type="nucleotide sequence ID" value="NZ_NPMS01000005.1"/>
</dbReference>
<dbReference type="EMBL" id="NPMS01000005">
    <property type="protein sequence ID" value="OZU88349.1"/>
    <property type="molecule type" value="Genomic_DNA"/>
</dbReference>
<gene>
    <name evidence="1" type="ORF">CIL03_11915</name>
</gene>
<evidence type="ECO:0008006" key="3">
    <source>
        <dbReference type="Google" id="ProtNLM"/>
    </source>
</evidence>
<keyword evidence="2" id="KW-1185">Reference proteome</keyword>
<evidence type="ECO:0000313" key="2">
    <source>
        <dbReference type="Proteomes" id="UP000216498"/>
    </source>
</evidence>
<dbReference type="AlphaFoldDB" id="A0A265NA70"/>
<dbReference type="OrthoDB" id="9798407at2"/>
<comment type="caution">
    <text evidence="1">The sequence shown here is derived from an EMBL/GenBank/DDBJ whole genome shotgun (WGS) entry which is preliminary data.</text>
</comment>
<name>A0A265NA70_9BACI</name>